<name>A0A8E0MDC1_LACPA</name>
<evidence type="ECO:0000313" key="2">
    <source>
        <dbReference type="EMBL" id="EPC69435.1"/>
    </source>
</evidence>
<dbReference type="AlphaFoldDB" id="A0A8E0MDC1"/>
<evidence type="ECO:0000313" key="3">
    <source>
        <dbReference type="Proteomes" id="UP000014252"/>
    </source>
</evidence>
<comment type="caution">
    <text evidence="2">The sequence shown here is derived from an EMBL/GenBank/DDBJ whole genome shotgun (WGS) entry which is preliminary data.</text>
</comment>
<accession>A0A8E0MDC1</accession>
<feature type="transmembrane region" description="Helical" evidence="1">
    <location>
        <begin position="37"/>
        <end position="57"/>
    </location>
</feature>
<reference evidence="2 3" key="1">
    <citation type="journal article" date="2013" name="PLoS ONE">
        <title>Lactobacillus paracasei comparative genomics: towards species pan-genome definition and exploitation of diversity.</title>
        <authorList>
            <person name="Smokvina T."/>
            <person name="Wels M."/>
            <person name="Polka J."/>
            <person name="Chervaux C."/>
            <person name="Brisse S."/>
            <person name="Boekhorst J."/>
            <person name="van Hylckama Vlieg J.E."/>
            <person name="Siezen R.J."/>
        </authorList>
    </citation>
    <scope>NUCLEOTIDE SEQUENCE [LARGE SCALE GENOMIC DNA]</scope>
    <source>
        <strain evidence="2 3">Lpp71</strain>
    </source>
</reference>
<proteinExistence type="predicted"/>
<organism evidence="2 3">
    <name type="scientific">Lacticaseibacillus paracasei subsp. paracasei Lpp71</name>
    <dbReference type="NCBI Taxonomy" id="1256207"/>
    <lineage>
        <taxon>Bacteria</taxon>
        <taxon>Bacillati</taxon>
        <taxon>Bacillota</taxon>
        <taxon>Bacilli</taxon>
        <taxon>Lactobacillales</taxon>
        <taxon>Lactobacillaceae</taxon>
        <taxon>Lacticaseibacillus</taxon>
    </lineage>
</organism>
<dbReference type="Proteomes" id="UP000014252">
    <property type="component" value="Unassembled WGS sequence"/>
</dbReference>
<keyword evidence="1" id="KW-0472">Membrane</keyword>
<keyword evidence="1" id="KW-0812">Transmembrane</keyword>
<dbReference type="EMBL" id="ANKD01000805">
    <property type="protein sequence ID" value="EPC69435.1"/>
    <property type="molecule type" value="Genomic_DNA"/>
</dbReference>
<gene>
    <name evidence="2" type="ORF">Lpp71_16069</name>
</gene>
<evidence type="ECO:0000256" key="1">
    <source>
        <dbReference type="SAM" id="Phobius"/>
    </source>
</evidence>
<keyword evidence="1" id="KW-1133">Transmembrane helix</keyword>
<protein>
    <submittedName>
        <fullName evidence="2">Uncharacterized protein</fullName>
    </submittedName>
</protein>
<sequence>MTSGPTGLIVQFSDRTQLAMTPSDTGRARSRHMKHRYHLNVVFQFILVYYFFEVIFMTEERDAQVQIVVAQGIDISNSRETPKIVGPTLVLAMPLRKTLLSFNVSVLTYGLNLKTSHSVKLSIVEKDVIISTMESKLENIPDFVGGFVFNFSVTNALFKEAGEHRIDFYVDNHKVNTQKFWTVYTGQDD</sequence>